<dbReference type="AlphaFoldDB" id="A0A2P5W7M4"/>
<sequence>MALLPSGQTSYGSRDDVANATGWYSSTGGGPKLYSGPSMVHPFASTWDKWLLTFAMVDQPSARVPNFFNGCDIGVGQEGQSIGPNAGAGTCVGANIPPAVGPQFGPSSLGHVGTHRLPTTSHGVGPYSRPSPMDQILSQYPGPNANLVGLENVGQGGQSVGPNARAGPCFGVNMPRAMGPQFGPSSLGHVGAHKLPTTSHRVRPYSRPSPMDQILGQSPGPNANLVGLAMLKMSF</sequence>
<accession>A0A2P5W7M4</accession>
<name>A0A2P5W7M4_GOSBA</name>
<dbReference type="EMBL" id="KZ668743">
    <property type="protein sequence ID" value="PPR87071.1"/>
    <property type="molecule type" value="Genomic_DNA"/>
</dbReference>
<evidence type="ECO:0000313" key="1">
    <source>
        <dbReference type="EMBL" id="PPR87071.1"/>
    </source>
</evidence>
<reference evidence="1 2" key="1">
    <citation type="submission" date="2015-01" db="EMBL/GenBank/DDBJ databases">
        <title>Genome of allotetraploid Gossypium barbadense reveals genomic plasticity and fiber elongation in cotton evolution.</title>
        <authorList>
            <person name="Chen X."/>
            <person name="Liu X."/>
            <person name="Zhao B."/>
            <person name="Zheng H."/>
            <person name="Hu Y."/>
            <person name="Lu G."/>
            <person name="Yang C."/>
            <person name="Chen J."/>
            <person name="Shan C."/>
            <person name="Zhang L."/>
            <person name="Zhou Y."/>
            <person name="Wang L."/>
            <person name="Guo W."/>
            <person name="Bai Y."/>
            <person name="Ruan J."/>
            <person name="Shangguan X."/>
            <person name="Mao Y."/>
            <person name="Jiang J."/>
            <person name="Zhu Y."/>
            <person name="Lei J."/>
            <person name="Kang H."/>
            <person name="Chen S."/>
            <person name="He X."/>
            <person name="Wang R."/>
            <person name="Wang Y."/>
            <person name="Chen J."/>
            <person name="Wang L."/>
            <person name="Yu S."/>
            <person name="Wang B."/>
            <person name="Wei J."/>
            <person name="Song S."/>
            <person name="Lu X."/>
            <person name="Gao Z."/>
            <person name="Gu W."/>
            <person name="Deng X."/>
            <person name="Ma D."/>
            <person name="Wang S."/>
            <person name="Liang W."/>
            <person name="Fang L."/>
            <person name="Cai C."/>
            <person name="Zhu X."/>
            <person name="Zhou B."/>
            <person name="Zhang Y."/>
            <person name="Chen Z."/>
            <person name="Xu S."/>
            <person name="Zhu R."/>
            <person name="Wang S."/>
            <person name="Zhang T."/>
            <person name="Zhao G."/>
        </authorList>
    </citation>
    <scope>NUCLEOTIDE SEQUENCE [LARGE SCALE GENOMIC DNA]</scope>
    <source>
        <strain evidence="2">cv. Xinhai21</strain>
        <tissue evidence="1">Leaf</tissue>
    </source>
</reference>
<organism evidence="1 2">
    <name type="scientific">Gossypium barbadense</name>
    <name type="common">Sea Island cotton</name>
    <name type="synonym">Hibiscus barbadensis</name>
    <dbReference type="NCBI Taxonomy" id="3634"/>
    <lineage>
        <taxon>Eukaryota</taxon>
        <taxon>Viridiplantae</taxon>
        <taxon>Streptophyta</taxon>
        <taxon>Embryophyta</taxon>
        <taxon>Tracheophyta</taxon>
        <taxon>Spermatophyta</taxon>
        <taxon>Magnoliopsida</taxon>
        <taxon>eudicotyledons</taxon>
        <taxon>Gunneridae</taxon>
        <taxon>Pentapetalae</taxon>
        <taxon>rosids</taxon>
        <taxon>malvids</taxon>
        <taxon>Malvales</taxon>
        <taxon>Malvaceae</taxon>
        <taxon>Malvoideae</taxon>
        <taxon>Gossypium</taxon>
    </lineage>
</organism>
<gene>
    <name evidence="1" type="ORF">GOBAR_AA33619</name>
</gene>
<protein>
    <submittedName>
        <fullName evidence="1">Uncharacterized protein</fullName>
    </submittedName>
</protein>
<proteinExistence type="predicted"/>
<evidence type="ECO:0000313" key="2">
    <source>
        <dbReference type="Proteomes" id="UP000239757"/>
    </source>
</evidence>
<dbReference type="Proteomes" id="UP000239757">
    <property type="component" value="Unassembled WGS sequence"/>
</dbReference>